<feature type="compositionally biased region" description="Basic residues" evidence="2">
    <location>
        <begin position="37"/>
        <end position="55"/>
    </location>
</feature>
<gene>
    <name evidence="3" type="ORF">BS50DRAFT_572145</name>
</gene>
<dbReference type="Pfam" id="PF13094">
    <property type="entry name" value="CENP-Q"/>
    <property type="match status" value="1"/>
</dbReference>
<feature type="compositionally biased region" description="Polar residues" evidence="2">
    <location>
        <begin position="22"/>
        <end position="32"/>
    </location>
</feature>
<feature type="compositionally biased region" description="Basic and acidic residues" evidence="2">
    <location>
        <begin position="231"/>
        <end position="241"/>
    </location>
</feature>
<organism evidence="3 4">
    <name type="scientific">Corynespora cassiicola Philippines</name>
    <dbReference type="NCBI Taxonomy" id="1448308"/>
    <lineage>
        <taxon>Eukaryota</taxon>
        <taxon>Fungi</taxon>
        <taxon>Dikarya</taxon>
        <taxon>Ascomycota</taxon>
        <taxon>Pezizomycotina</taxon>
        <taxon>Dothideomycetes</taxon>
        <taxon>Pleosporomycetidae</taxon>
        <taxon>Pleosporales</taxon>
        <taxon>Corynesporascaceae</taxon>
        <taxon>Corynespora</taxon>
    </lineage>
</organism>
<dbReference type="AlphaFoldDB" id="A0A2T2NU42"/>
<evidence type="ECO:0008006" key="5">
    <source>
        <dbReference type="Google" id="ProtNLM"/>
    </source>
</evidence>
<reference evidence="3 4" key="1">
    <citation type="journal article" date="2018" name="Front. Microbiol.">
        <title>Genome-Wide Analysis of Corynespora cassiicola Leaf Fall Disease Putative Effectors.</title>
        <authorList>
            <person name="Lopez D."/>
            <person name="Ribeiro S."/>
            <person name="Label P."/>
            <person name="Fumanal B."/>
            <person name="Venisse J.S."/>
            <person name="Kohler A."/>
            <person name="de Oliveira R.R."/>
            <person name="Labutti K."/>
            <person name="Lipzen A."/>
            <person name="Lail K."/>
            <person name="Bauer D."/>
            <person name="Ohm R.A."/>
            <person name="Barry K.W."/>
            <person name="Spatafora J."/>
            <person name="Grigoriev I.V."/>
            <person name="Martin F.M."/>
            <person name="Pujade-Renaud V."/>
        </authorList>
    </citation>
    <scope>NUCLEOTIDE SEQUENCE [LARGE SCALE GENOMIC DNA]</scope>
    <source>
        <strain evidence="3 4">Philippines</strain>
    </source>
</reference>
<dbReference type="OrthoDB" id="2420947at2759"/>
<proteinExistence type="predicted"/>
<dbReference type="STRING" id="1448308.A0A2T2NU42"/>
<feature type="coiled-coil region" evidence="1">
    <location>
        <begin position="120"/>
        <end position="147"/>
    </location>
</feature>
<feature type="compositionally biased region" description="Basic and acidic residues" evidence="2">
    <location>
        <begin position="86"/>
        <end position="98"/>
    </location>
</feature>
<dbReference type="EMBL" id="KZ678133">
    <property type="protein sequence ID" value="PSN68961.1"/>
    <property type="molecule type" value="Genomic_DNA"/>
</dbReference>
<evidence type="ECO:0000256" key="1">
    <source>
        <dbReference type="SAM" id="Coils"/>
    </source>
</evidence>
<keyword evidence="1" id="KW-0175">Coiled coil</keyword>
<accession>A0A2T2NU42</accession>
<feature type="region of interest" description="Disordered" evidence="2">
    <location>
        <begin position="231"/>
        <end position="259"/>
    </location>
</feature>
<evidence type="ECO:0000313" key="4">
    <source>
        <dbReference type="Proteomes" id="UP000240883"/>
    </source>
</evidence>
<evidence type="ECO:0000256" key="2">
    <source>
        <dbReference type="SAM" id="MobiDB-lite"/>
    </source>
</evidence>
<dbReference type="Proteomes" id="UP000240883">
    <property type="component" value="Unassembled WGS sequence"/>
</dbReference>
<sequence length="333" mass="37567">MAPTRLGKTGARSKRKAGPGRPSSSTNTNPRKSTVAPKKKKKTTPPKHLSRKIAKPKASSEEHGQKKPRGRKRAVDNEADEITESQPREEKKKYEQLARKTRRIPQETIDSWPHVSSQVLEQITAVLKVAKNEVANSQRDFRRVSEANDTLNALIRSLTRYLGSERVPPHAKDIHFNVDKLNERYRLVSSEVRAARHSNQLLQEQVRVAQHYLKKDEENLEQLKKNAKKWKGEWKHQERQGQLHPLLQGPDEADDEGDMPDDIGLKQSKTAGGLWEASDAELAPLLEQLRRSLESMQGNHAQVEGIAEAARNARAGLADVLFKHASAQQYDGL</sequence>
<evidence type="ECO:0000313" key="3">
    <source>
        <dbReference type="EMBL" id="PSN68961.1"/>
    </source>
</evidence>
<name>A0A2T2NU42_CORCC</name>
<dbReference type="InterPro" id="IPR025212">
    <property type="entry name" value="CAD_CENP-Q"/>
</dbReference>
<feature type="region of interest" description="Disordered" evidence="2">
    <location>
        <begin position="1"/>
        <end position="98"/>
    </location>
</feature>
<protein>
    <recommendedName>
        <fullName evidence="5">CENP-Q, a CENPA-CAD centromere complex subunit-domain-containing protein</fullName>
    </recommendedName>
</protein>
<keyword evidence="4" id="KW-1185">Reference proteome</keyword>